<evidence type="ECO:0000313" key="2">
    <source>
        <dbReference type="Proteomes" id="UP000478183"/>
    </source>
</evidence>
<accession>A0A6L6J2K6</accession>
<dbReference type="AlphaFoldDB" id="A0A6L6J2K6"/>
<dbReference type="OrthoDB" id="7779240at2"/>
<organism evidence="1 2">
    <name type="scientific">Paracoccus aestuariivivens</name>
    <dbReference type="NCBI Taxonomy" id="1820333"/>
    <lineage>
        <taxon>Bacteria</taxon>
        <taxon>Pseudomonadati</taxon>
        <taxon>Pseudomonadota</taxon>
        <taxon>Alphaproteobacteria</taxon>
        <taxon>Rhodobacterales</taxon>
        <taxon>Paracoccaceae</taxon>
        <taxon>Paracoccus</taxon>
    </lineage>
</organism>
<name>A0A6L6J2K6_9RHOB</name>
<reference evidence="1 2" key="1">
    <citation type="submission" date="2019-11" db="EMBL/GenBank/DDBJ databases">
        <authorList>
            <person name="Dong K."/>
        </authorList>
    </citation>
    <scope>NUCLEOTIDE SEQUENCE [LARGE SCALE GENOMIC DNA]</scope>
    <source>
        <strain evidence="1 2">NBRC 111993</strain>
    </source>
</reference>
<comment type="caution">
    <text evidence="1">The sequence shown here is derived from an EMBL/GenBank/DDBJ whole genome shotgun (WGS) entry which is preliminary data.</text>
</comment>
<protein>
    <submittedName>
        <fullName evidence="1">Uncharacterized protein</fullName>
    </submittedName>
</protein>
<gene>
    <name evidence="1" type="ORF">GL286_00230</name>
</gene>
<keyword evidence="2" id="KW-1185">Reference proteome</keyword>
<dbReference type="EMBL" id="WMIE01000001">
    <property type="protein sequence ID" value="MTH76150.1"/>
    <property type="molecule type" value="Genomic_DNA"/>
</dbReference>
<evidence type="ECO:0000313" key="1">
    <source>
        <dbReference type="EMBL" id="MTH76150.1"/>
    </source>
</evidence>
<dbReference type="Proteomes" id="UP000478183">
    <property type="component" value="Unassembled WGS sequence"/>
</dbReference>
<sequence length="119" mass="13457">MTQLSDKVLDLLFLFTTCCGKSELRSLQSMQRAAICPVGWTARAAGPSWFLIWSQDTARLIRTRTILLPRRWIGLSRSECLALASEQLARIEDSAPNPRTSPVLRDARHRIGAVLARHW</sequence>
<proteinExistence type="predicted"/>
<dbReference type="RefSeq" id="WP_155093552.1">
    <property type="nucleotide sequence ID" value="NZ_WMIE01000001.1"/>
</dbReference>